<name>A0A919SL70_9ACTN</name>
<gene>
    <name evidence="1" type="ORF">Aco04nite_35420</name>
</gene>
<evidence type="ECO:0000313" key="2">
    <source>
        <dbReference type="Proteomes" id="UP000680865"/>
    </source>
</evidence>
<evidence type="ECO:0000313" key="1">
    <source>
        <dbReference type="EMBL" id="GIM73472.1"/>
    </source>
</evidence>
<dbReference type="EMBL" id="BOQP01000017">
    <property type="protein sequence ID" value="GIM73472.1"/>
    <property type="molecule type" value="Genomic_DNA"/>
</dbReference>
<sequence length="166" mass="18419">MPLSLLARFPKLRTPAEPYPVIPPDARERYPELADDLTELAAVVEPVFSAYDRQALKEQNAYRRQQVLVLLGSALVTTLGGIQALVPGQRWPGLVLALAGVLLATSSQWARERASIDEYLQARVRAERLRALHFRYLARVGPYAGPDRLVALRRAVIAVKAGKEPE</sequence>
<accession>A0A919SL70</accession>
<dbReference type="Proteomes" id="UP000680865">
    <property type="component" value="Unassembled WGS sequence"/>
</dbReference>
<dbReference type="AlphaFoldDB" id="A0A919SL70"/>
<organism evidence="1 2">
    <name type="scientific">Winogradskya consettensis</name>
    <dbReference type="NCBI Taxonomy" id="113560"/>
    <lineage>
        <taxon>Bacteria</taxon>
        <taxon>Bacillati</taxon>
        <taxon>Actinomycetota</taxon>
        <taxon>Actinomycetes</taxon>
        <taxon>Micromonosporales</taxon>
        <taxon>Micromonosporaceae</taxon>
        <taxon>Winogradskya</taxon>
    </lineage>
</organism>
<reference evidence="1" key="1">
    <citation type="submission" date="2021-03" db="EMBL/GenBank/DDBJ databases">
        <title>Whole genome shotgun sequence of Actinoplanes consettensis NBRC 14913.</title>
        <authorList>
            <person name="Komaki H."/>
            <person name="Tamura T."/>
        </authorList>
    </citation>
    <scope>NUCLEOTIDE SEQUENCE</scope>
    <source>
        <strain evidence="1">NBRC 14913</strain>
    </source>
</reference>
<keyword evidence="2" id="KW-1185">Reference proteome</keyword>
<evidence type="ECO:0008006" key="3">
    <source>
        <dbReference type="Google" id="ProtNLM"/>
    </source>
</evidence>
<dbReference type="RefSeq" id="WP_212998315.1">
    <property type="nucleotide sequence ID" value="NZ_BAAATW010000012.1"/>
</dbReference>
<dbReference type="Pfam" id="PF14015">
    <property type="entry name" value="DUF4231"/>
    <property type="match status" value="1"/>
</dbReference>
<protein>
    <recommendedName>
        <fullName evidence="3">DUF4231 domain-containing protein</fullName>
    </recommendedName>
</protein>
<comment type="caution">
    <text evidence="1">The sequence shown here is derived from an EMBL/GenBank/DDBJ whole genome shotgun (WGS) entry which is preliminary data.</text>
</comment>
<dbReference type="InterPro" id="IPR025325">
    <property type="entry name" value="DUF4231"/>
</dbReference>
<proteinExistence type="predicted"/>